<dbReference type="HOGENOM" id="CLU_3279498_0_0_1"/>
<reference evidence="1" key="1">
    <citation type="submission" date="2011-10" db="EMBL/GenBank/DDBJ databases">
        <title>The Genome Sequence of Fusarium oxysporum HDV247.</title>
        <authorList>
            <consortium name="The Broad Institute Genome Sequencing Platform"/>
            <person name="Ma L.-J."/>
            <person name="Gale L.R."/>
            <person name="Schwartz D.C."/>
            <person name="Zhou S."/>
            <person name="Corby-Kistler H."/>
            <person name="Young S.K."/>
            <person name="Zeng Q."/>
            <person name="Gargeya S."/>
            <person name="Fitzgerald M."/>
            <person name="Haas B."/>
            <person name="Abouelleil A."/>
            <person name="Alvarado L."/>
            <person name="Arachchi H.M."/>
            <person name="Berlin A."/>
            <person name="Brown A."/>
            <person name="Chapman S.B."/>
            <person name="Chen Z."/>
            <person name="Dunbar C."/>
            <person name="Freedman E."/>
            <person name="Gearin G."/>
            <person name="Goldberg J."/>
            <person name="Griggs A."/>
            <person name="Gujja S."/>
            <person name="Heiman D."/>
            <person name="Howarth C."/>
            <person name="Larson L."/>
            <person name="Lui A."/>
            <person name="MacDonald P.J.P."/>
            <person name="Montmayeur A."/>
            <person name="Murphy C."/>
            <person name="Neiman D."/>
            <person name="Pearson M."/>
            <person name="Priest M."/>
            <person name="Roberts A."/>
            <person name="Saif S."/>
            <person name="Shea T."/>
            <person name="Shenoy N."/>
            <person name="Sisk P."/>
            <person name="Stolte C."/>
            <person name="Sykes S."/>
            <person name="Wortman J."/>
            <person name="Nusbaum C."/>
            <person name="Birren B."/>
        </authorList>
    </citation>
    <scope>NUCLEOTIDE SEQUENCE [LARGE SCALE GENOMIC DNA]</scope>
    <source>
        <strain evidence="1">HDV247</strain>
    </source>
</reference>
<dbReference type="EMBL" id="JH650968">
    <property type="protein sequence ID" value="EXA52211.1"/>
    <property type="molecule type" value="Genomic_DNA"/>
</dbReference>
<dbReference type="AlphaFoldDB" id="W9QAC8"/>
<sequence length="41" mass="4611">MVRGSPLSFRGLRMLAPEFKCKLITVSPGFHSGQKLSTYLR</sequence>
<gene>
    <name evidence="1" type="ORF">FOVG_00592</name>
</gene>
<reference evidence="1" key="2">
    <citation type="submission" date="2012-05" db="EMBL/GenBank/DDBJ databases">
        <title>Annotation of the Genome Sequence of Fusarium oxysporum HDV247.</title>
        <authorList>
            <consortium name="The Broad Institute Genomics Platform"/>
            <person name="Ma L.-J."/>
            <person name="Corby-Kistler H."/>
            <person name="Broz K."/>
            <person name="Gale L.R."/>
            <person name="Jonkers W."/>
            <person name="O'Donnell K."/>
            <person name="Ploetz R."/>
            <person name="Steinberg C."/>
            <person name="Schwartz D.C."/>
            <person name="VanEtten H."/>
            <person name="Zhou S."/>
            <person name="Young S.K."/>
            <person name="Zeng Q."/>
            <person name="Gargeya S."/>
            <person name="Fitzgerald M."/>
            <person name="Abouelleil A."/>
            <person name="Alvarado L."/>
            <person name="Chapman S.B."/>
            <person name="Gainer-Dewar J."/>
            <person name="Goldberg J."/>
            <person name="Griggs A."/>
            <person name="Gujja S."/>
            <person name="Hansen M."/>
            <person name="Howarth C."/>
            <person name="Imamovic A."/>
            <person name="Ireland A."/>
            <person name="Larimer J."/>
            <person name="McCowan C."/>
            <person name="Murphy C."/>
            <person name="Pearson M."/>
            <person name="Poon T.W."/>
            <person name="Priest M."/>
            <person name="Roberts A."/>
            <person name="Saif S."/>
            <person name="Shea T."/>
            <person name="Sykes S."/>
            <person name="Wortman J."/>
            <person name="Nusbaum C."/>
            <person name="Birren B."/>
        </authorList>
    </citation>
    <scope>NUCLEOTIDE SEQUENCE</scope>
    <source>
        <strain evidence="1">HDV247</strain>
    </source>
</reference>
<protein>
    <submittedName>
        <fullName evidence="1">Uncharacterized protein</fullName>
    </submittedName>
</protein>
<dbReference type="Proteomes" id="UP000030751">
    <property type="component" value="Unassembled WGS sequence"/>
</dbReference>
<organism evidence="1">
    <name type="scientific">Fusarium oxysporum f. sp. pisi HDV247</name>
    <dbReference type="NCBI Taxonomy" id="1080344"/>
    <lineage>
        <taxon>Eukaryota</taxon>
        <taxon>Fungi</taxon>
        <taxon>Dikarya</taxon>
        <taxon>Ascomycota</taxon>
        <taxon>Pezizomycotina</taxon>
        <taxon>Sordariomycetes</taxon>
        <taxon>Hypocreomycetidae</taxon>
        <taxon>Hypocreales</taxon>
        <taxon>Nectriaceae</taxon>
        <taxon>Fusarium</taxon>
        <taxon>Fusarium oxysporum species complex</taxon>
    </lineage>
</organism>
<evidence type="ECO:0000313" key="1">
    <source>
        <dbReference type="EMBL" id="EXA52211.1"/>
    </source>
</evidence>
<proteinExistence type="predicted"/>
<name>W9QAC8_FUSOX</name>
<accession>W9QAC8</accession>